<dbReference type="OrthoDB" id="9970474at2759"/>
<feature type="compositionally biased region" description="Gly residues" evidence="1">
    <location>
        <begin position="158"/>
        <end position="168"/>
    </location>
</feature>
<gene>
    <name evidence="2" type="ORF">D9Q98_009991</name>
</gene>
<dbReference type="Proteomes" id="UP001055712">
    <property type="component" value="Unassembled WGS sequence"/>
</dbReference>
<protein>
    <submittedName>
        <fullName evidence="2">Uncharacterized protein</fullName>
    </submittedName>
</protein>
<evidence type="ECO:0000313" key="2">
    <source>
        <dbReference type="EMBL" id="KAI3424439.1"/>
    </source>
</evidence>
<dbReference type="Gene3D" id="2.40.400.10">
    <property type="entry name" value="Acetoacetate decarboxylase-like"/>
    <property type="match status" value="1"/>
</dbReference>
<reference evidence="2" key="1">
    <citation type="journal article" date="2019" name="Plant J.">
        <title>Chlorella vulgaris genome assembly and annotation reveals the molecular basis for metabolic acclimation to high light conditions.</title>
        <authorList>
            <person name="Cecchin M."/>
            <person name="Marcolungo L."/>
            <person name="Rossato M."/>
            <person name="Girolomoni L."/>
            <person name="Cosentino E."/>
            <person name="Cuine S."/>
            <person name="Li-Beisson Y."/>
            <person name="Delledonne M."/>
            <person name="Ballottari M."/>
        </authorList>
    </citation>
    <scope>NUCLEOTIDE SEQUENCE</scope>
    <source>
        <strain evidence="2">211/11P</strain>
    </source>
</reference>
<feature type="region of interest" description="Disordered" evidence="1">
    <location>
        <begin position="315"/>
        <end position="335"/>
    </location>
</feature>
<dbReference type="InterPro" id="IPR039343">
    <property type="entry name" value="NDX1-like"/>
</dbReference>
<feature type="compositionally biased region" description="Low complexity" evidence="1">
    <location>
        <begin position="321"/>
        <end position="335"/>
    </location>
</feature>
<comment type="caution">
    <text evidence="2">The sequence shown here is derived from an EMBL/GenBank/DDBJ whole genome shotgun (WGS) entry which is preliminary data.</text>
</comment>
<evidence type="ECO:0000256" key="1">
    <source>
        <dbReference type="SAM" id="MobiDB-lite"/>
    </source>
</evidence>
<keyword evidence="3" id="KW-1185">Reference proteome</keyword>
<feature type="region of interest" description="Disordered" evidence="1">
    <location>
        <begin position="118"/>
        <end position="174"/>
    </location>
</feature>
<evidence type="ECO:0000313" key="3">
    <source>
        <dbReference type="Proteomes" id="UP001055712"/>
    </source>
</evidence>
<organism evidence="2 3">
    <name type="scientific">Chlorella vulgaris</name>
    <name type="common">Green alga</name>
    <dbReference type="NCBI Taxonomy" id="3077"/>
    <lineage>
        <taxon>Eukaryota</taxon>
        <taxon>Viridiplantae</taxon>
        <taxon>Chlorophyta</taxon>
        <taxon>core chlorophytes</taxon>
        <taxon>Trebouxiophyceae</taxon>
        <taxon>Chlorellales</taxon>
        <taxon>Chlorellaceae</taxon>
        <taxon>Chlorella clade</taxon>
        <taxon>Chlorella</taxon>
    </lineage>
</organism>
<name>A0A9D4TFX4_CHLVU</name>
<dbReference type="AlphaFoldDB" id="A0A9D4TFX4"/>
<dbReference type="PANTHER" id="PTHR35467:SF2">
    <property type="entry name" value="PROTEIN NEOXANTHIN-DEFICIENT 1"/>
    <property type="match status" value="1"/>
</dbReference>
<reference evidence="2" key="2">
    <citation type="submission" date="2020-11" db="EMBL/GenBank/DDBJ databases">
        <authorList>
            <person name="Cecchin M."/>
            <person name="Marcolungo L."/>
            <person name="Rossato M."/>
            <person name="Girolomoni L."/>
            <person name="Cosentino E."/>
            <person name="Cuine S."/>
            <person name="Li-Beisson Y."/>
            <person name="Delledonne M."/>
            <person name="Ballottari M."/>
        </authorList>
    </citation>
    <scope>NUCLEOTIDE SEQUENCE</scope>
    <source>
        <strain evidence="2">211/11P</strain>
        <tissue evidence="2">Whole cell</tissue>
    </source>
</reference>
<proteinExistence type="predicted"/>
<dbReference type="PANTHER" id="PTHR35467">
    <property type="match status" value="1"/>
</dbReference>
<dbReference type="InterPro" id="IPR023375">
    <property type="entry name" value="ADC_dom_sf"/>
</dbReference>
<sequence length="335" mass="35118">MGYGEAPWEFRGRALYQLSLVKVEEARKYVPPELPLVNLFGWTLGGFYLARYSSSPAGAFDECVALAGLAWNFPTSCAWAARVYVSDRTARNHGIASVGLPSRLATFRALPLPALGDGGASSGSSATGKGKAQQQKGTQQQQQAPARAISWWDRPHSGGQGGGSGSGQAGSSVSAAAASPTAMVELCNSEWTGLAGRLASVGSQLLAGGERRRGRGLVSPVCCIEVPQLVPAWAPKINMFLPSFSGATPDCPGLLKYTLKLSANVRPVRAARVTFPEQRPEEDSGSEEVLDAVLGGRPLLCLEFSNMLMEVQPPQPWTPRGAPAAAAGSLLPAKA</sequence>
<dbReference type="EMBL" id="SIDB01000013">
    <property type="protein sequence ID" value="KAI3424439.1"/>
    <property type="molecule type" value="Genomic_DNA"/>
</dbReference>
<accession>A0A9D4TFX4</accession>
<feature type="compositionally biased region" description="Low complexity" evidence="1">
    <location>
        <begin position="122"/>
        <end position="144"/>
    </location>
</feature>